<sequence>MTNPPQGPGAPDDAQWAQRPPQQPPVPPQQPPVEPTVQIPRQDPDATIAIQQATSQAAAPQPAAARATPAAVPAAEMPAESEPGKIRRLLSDPLSVGLVIVIVVALGFAGLIGGELYSRHRADQIVSAIVACVVKDDATASFGAMPPFLWQHFTRDYSEISVETAGNQIRDASGMKLNLELRDVSLSDSGDSAGTIGSVVANVDWATSGIKTTVQNALPLVGSMVSSVTTNPSAGTITVDAGLATIVARPTVVNGALSLQVVSLTGLGLMLPKETVQPLLDAATADLTKDYPMGIKADSVTVTDSGVRTQLSAQNATIPKSGNDPCFQGI</sequence>
<dbReference type="RefSeq" id="WP_234805884.1">
    <property type="nucleotide sequence ID" value="NZ_AP022618.1"/>
</dbReference>
<dbReference type="EMBL" id="MVHS01000030">
    <property type="protein sequence ID" value="ORA69675.1"/>
    <property type="molecule type" value="Genomic_DNA"/>
</dbReference>
<evidence type="ECO:0000256" key="2">
    <source>
        <dbReference type="SAM" id="Phobius"/>
    </source>
</evidence>
<dbReference type="Pfam" id="PF11209">
    <property type="entry name" value="LmeA"/>
    <property type="match status" value="1"/>
</dbReference>
<accession>A0A1X0DB95</accession>
<keyword evidence="2" id="KW-1133">Transmembrane helix</keyword>
<reference evidence="3 4" key="1">
    <citation type="submission" date="2016-12" db="EMBL/GenBank/DDBJ databases">
        <title>The new phylogeny of genus Mycobacterium.</title>
        <authorList>
            <person name="Tortoli E."/>
            <person name="Trovato A."/>
            <person name="Cirillo D.M."/>
        </authorList>
    </citation>
    <scope>NUCLEOTIDE SEQUENCE [LARGE SCALE GENOMIC DNA]</scope>
    <source>
        <strain evidence="3 4">DSM 45130</strain>
    </source>
</reference>
<comment type="caution">
    <text evidence="3">The sequence shown here is derived from an EMBL/GenBank/DDBJ whole genome shotgun (WGS) entry which is preliminary data.</text>
</comment>
<gene>
    <name evidence="3" type="ORF">BST26_13205</name>
</gene>
<dbReference type="AlphaFoldDB" id="A0A1X0DB95"/>
<keyword evidence="2" id="KW-0812">Transmembrane</keyword>
<organism evidence="3 4">
    <name type="scientific">Mycolicibacterium insubricum</name>
    <dbReference type="NCBI Taxonomy" id="444597"/>
    <lineage>
        <taxon>Bacteria</taxon>
        <taxon>Bacillati</taxon>
        <taxon>Actinomycetota</taxon>
        <taxon>Actinomycetes</taxon>
        <taxon>Mycobacteriales</taxon>
        <taxon>Mycobacteriaceae</taxon>
        <taxon>Mycolicibacterium</taxon>
    </lineage>
</organism>
<feature type="region of interest" description="Disordered" evidence="1">
    <location>
        <begin position="1"/>
        <end position="83"/>
    </location>
</feature>
<dbReference type="STRING" id="444597.BST26_13205"/>
<proteinExistence type="predicted"/>
<keyword evidence="4" id="KW-1185">Reference proteome</keyword>
<feature type="compositionally biased region" description="Low complexity" evidence="1">
    <location>
        <begin position="35"/>
        <end position="81"/>
    </location>
</feature>
<evidence type="ECO:0000313" key="4">
    <source>
        <dbReference type="Proteomes" id="UP000192801"/>
    </source>
</evidence>
<dbReference type="InterPro" id="IPR021373">
    <property type="entry name" value="DUF2993"/>
</dbReference>
<name>A0A1X0DB95_9MYCO</name>
<evidence type="ECO:0000256" key="1">
    <source>
        <dbReference type="SAM" id="MobiDB-lite"/>
    </source>
</evidence>
<feature type="transmembrane region" description="Helical" evidence="2">
    <location>
        <begin position="94"/>
        <end position="114"/>
    </location>
</feature>
<protein>
    <submittedName>
        <fullName evidence="3">Uncharacterized protein</fullName>
    </submittedName>
</protein>
<feature type="compositionally biased region" description="Pro residues" evidence="1">
    <location>
        <begin position="21"/>
        <end position="34"/>
    </location>
</feature>
<dbReference type="Proteomes" id="UP000192801">
    <property type="component" value="Unassembled WGS sequence"/>
</dbReference>
<evidence type="ECO:0000313" key="3">
    <source>
        <dbReference type="EMBL" id="ORA69675.1"/>
    </source>
</evidence>
<keyword evidence="2" id="KW-0472">Membrane</keyword>